<organism evidence="2 3">
    <name type="scientific">Beauveria bassiana (strain ARSEF 2860)</name>
    <name type="common">White muscardine disease fungus</name>
    <name type="synonym">Tritirachium shiotae</name>
    <dbReference type="NCBI Taxonomy" id="655819"/>
    <lineage>
        <taxon>Eukaryota</taxon>
        <taxon>Fungi</taxon>
        <taxon>Dikarya</taxon>
        <taxon>Ascomycota</taxon>
        <taxon>Pezizomycotina</taxon>
        <taxon>Sordariomycetes</taxon>
        <taxon>Hypocreomycetidae</taxon>
        <taxon>Hypocreales</taxon>
        <taxon>Cordycipitaceae</taxon>
        <taxon>Beauveria</taxon>
    </lineage>
</organism>
<evidence type="ECO:0000259" key="1">
    <source>
        <dbReference type="Pfam" id="PF06985"/>
    </source>
</evidence>
<dbReference type="InParanoid" id="J4KPG6"/>
<sequence>MSITTSPSVIPVSTYQYSALSVGSIRLLRLQPHADQRAPIQCQLFEYRLSTSVSGTHLYEALSYVWGSAVRSELINTDDGDLYVTRNLYSALLGLRDCALPRILWADAVCINQDDLEERSRQVQYMAEIYARASRVIVWLEHGAVGDCTRDAKSPKAGHGALEELSDAANGRSKSLTKFSDVRVDYPAICAILQGSWFERVWVLQEVAAARQVLVMCGDCVIDGYAFCTGLQALNITFEDTSMQRRLASAVNLIKSAGLRPKQLTGFSTPFSLNICTLAELVDMFHNRKATDKRDKVYALLGMSKDAPTALLPDYTITWKDCFCRLICHLIGEQASIRTWENREIAIVKSKVHVLGKVSSLSSTYPWDTSQSVDVVLYSKSEFYFTGISYGRWTLQAATNPIQSGDIICLLEGAARATIVRPAADYCVIVAIAVSPKISEPPKSQPLDWPGFLGRIKTFHHDLVLIWDWEVSWNEPKKGNDDYKNFIHDRNLTDEEIETKGSLMEKGNRLVGIGVLLAHAERFEDAAASFRTAVKFYAMTREEIISLPAVDLPKLRQTASERSERKQSWWLLEKTGYTPREKAEQWHIMAEIWRQGGYDVAISEDVTTQIVRKLGSELMRPFLDRYGDDVVITAKVAEAAAESPDGEEVLGLLLNRYGNDVAINEDLVVAAAWRGCGPDALALLLDRYGDQIVITERIVEAAARNMDGGQAVKIVLGQRGEDITMTESLVRAAASNKQSGRYVMKQLLSRCTGRIPVDEWMLKIIAGNDDWGLDVMKSLLAQDKADETVISEDVMVAAAGNMKYGNDMVEMLLGEYGDRIVVTEKMRRAAAGNGIFGKLVMQQLMKHGGGKAVAKQESR</sequence>
<dbReference type="Proteomes" id="UP000002762">
    <property type="component" value="Unassembled WGS sequence"/>
</dbReference>
<dbReference type="InterPro" id="IPR010730">
    <property type="entry name" value="HET"/>
</dbReference>
<dbReference type="AlphaFoldDB" id="J4KPG6"/>
<name>J4KPG6_BEAB2</name>
<dbReference type="Pfam" id="PF23397">
    <property type="entry name" value="DUF7104"/>
    <property type="match status" value="6"/>
</dbReference>
<dbReference type="RefSeq" id="XP_008597312.1">
    <property type="nucleotide sequence ID" value="XM_008599090.1"/>
</dbReference>
<dbReference type="Pfam" id="PF06985">
    <property type="entry name" value="HET"/>
    <property type="match status" value="1"/>
</dbReference>
<dbReference type="STRING" id="655819.J4KPG6"/>
<keyword evidence="3" id="KW-1185">Reference proteome</keyword>
<evidence type="ECO:0000313" key="2">
    <source>
        <dbReference type="EMBL" id="EJP67419.1"/>
    </source>
</evidence>
<reference evidence="2 3" key="1">
    <citation type="journal article" date="2012" name="Sci. Rep.">
        <title>Genomic perspectives on the evolution of fungal entomopathogenicity in Beauveria bassiana.</title>
        <authorList>
            <person name="Xiao G."/>
            <person name="Ying S.H."/>
            <person name="Zheng P."/>
            <person name="Wang Z.L."/>
            <person name="Zhang S."/>
            <person name="Xie X.Q."/>
            <person name="Shang Y."/>
            <person name="St Leger R.J."/>
            <person name="Zhao G.P."/>
            <person name="Wang C."/>
            <person name="Feng M.G."/>
        </authorList>
    </citation>
    <scope>NUCLEOTIDE SEQUENCE [LARGE SCALE GENOMIC DNA]</scope>
    <source>
        <strain evidence="2 3">ARSEF 2860</strain>
    </source>
</reference>
<dbReference type="EMBL" id="JH725157">
    <property type="protein sequence ID" value="EJP67419.1"/>
    <property type="molecule type" value="Genomic_DNA"/>
</dbReference>
<protein>
    <submittedName>
        <fullName evidence="2">HET domain protein</fullName>
    </submittedName>
</protein>
<dbReference type="Gene3D" id="1.20.5.340">
    <property type="match status" value="1"/>
</dbReference>
<gene>
    <name evidence="2" type="ORF">BBA_03993</name>
</gene>
<accession>J4KPG6</accession>
<dbReference type="OrthoDB" id="4870888at2759"/>
<dbReference type="InterPro" id="IPR052895">
    <property type="entry name" value="HetReg/Transcr_Mod"/>
</dbReference>
<dbReference type="InterPro" id="IPR055530">
    <property type="entry name" value="DUF7104"/>
</dbReference>
<proteinExistence type="predicted"/>
<dbReference type="HOGENOM" id="CLU_004184_9_2_1"/>
<dbReference type="PANTHER" id="PTHR24148:SF78">
    <property type="entry name" value="HETEROKARYON INCOMPATIBILITY DOMAIN-CONTAINING PROTEIN"/>
    <property type="match status" value="1"/>
</dbReference>
<feature type="domain" description="Heterokaryon incompatibility" evidence="1">
    <location>
        <begin position="59"/>
        <end position="206"/>
    </location>
</feature>
<dbReference type="PANTHER" id="PTHR24148">
    <property type="entry name" value="ANKYRIN REPEAT DOMAIN-CONTAINING PROTEIN 39 HOMOLOG-RELATED"/>
    <property type="match status" value="1"/>
</dbReference>
<dbReference type="GeneID" id="19887005"/>
<evidence type="ECO:0000313" key="3">
    <source>
        <dbReference type="Proteomes" id="UP000002762"/>
    </source>
</evidence>